<reference evidence="3" key="2">
    <citation type="submission" date="2020-02" db="EMBL/GenBank/DDBJ databases">
        <authorList>
            <person name="Littmann E."/>
            <person name="Sorbara M."/>
        </authorList>
    </citation>
    <scope>NUCLEOTIDE SEQUENCE</scope>
    <source>
        <strain evidence="3">MSK.17.11</strain>
        <strain evidence="2">MSK.17.38</strain>
    </source>
</reference>
<dbReference type="Proteomes" id="UP000701680">
    <property type="component" value="Unassembled WGS sequence"/>
</dbReference>
<gene>
    <name evidence="3" type="ORF">G5A66_01570</name>
    <name evidence="2" type="ORF">G5A75_01240</name>
</gene>
<dbReference type="EMBL" id="JAAIUO010000001">
    <property type="protein sequence ID" value="NSK13515.1"/>
    <property type="molecule type" value="Genomic_DNA"/>
</dbReference>
<evidence type="ECO:0000313" key="2">
    <source>
        <dbReference type="EMBL" id="NSK13515.1"/>
    </source>
</evidence>
<reference evidence="4 5" key="1">
    <citation type="journal article" date="2020" name="Cell Host Microbe">
        <title>Functional and Genomic Variation between Human-Derived Isolates of Lachnospiraceae Reveals Inter- and Intra-Species Diversity.</title>
        <authorList>
            <person name="Sorbara M.T."/>
            <person name="Littmann E.R."/>
            <person name="Fontana E."/>
            <person name="Moody T.U."/>
            <person name="Kohout C.E."/>
            <person name="Gjonbalaj M."/>
            <person name="Eaton V."/>
            <person name="Seok R."/>
            <person name="Leiner I.M."/>
            <person name="Pamer E.G."/>
        </authorList>
    </citation>
    <scope>NUCLEOTIDE SEQUENCE [LARGE SCALE GENOMIC DNA]</scope>
    <source>
        <strain evidence="3 4">MSK.17.11</strain>
        <strain evidence="2 5">MSK.17.38</strain>
    </source>
</reference>
<evidence type="ECO:0000313" key="5">
    <source>
        <dbReference type="Proteomes" id="UP000701680"/>
    </source>
</evidence>
<evidence type="ECO:0000313" key="4">
    <source>
        <dbReference type="Proteomes" id="UP000528555"/>
    </source>
</evidence>
<sequence>MNQKFPKPMTPFDSLVTPHHLYLMKLLLPYVPPAFQRMLACYIKFMEFQYTLEHFQGFSSSSDETSHILNDLKPYMDPGEQEMMEQMESMMNMMEMVQGMQEMASSMPDSDSDNTASPGFDPMEMLKSMLPPDS</sequence>
<feature type="compositionally biased region" description="Polar residues" evidence="1">
    <location>
        <begin position="107"/>
        <end position="117"/>
    </location>
</feature>
<name>A0A850HG06_9FIRM</name>
<feature type="region of interest" description="Disordered" evidence="1">
    <location>
        <begin position="102"/>
        <end position="134"/>
    </location>
</feature>
<protein>
    <submittedName>
        <fullName evidence="3">Uncharacterized protein</fullName>
    </submittedName>
</protein>
<dbReference type="OrthoDB" id="2063172at2"/>
<dbReference type="RefSeq" id="WP_101694514.1">
    <property type="nucleotide sequence ID" value="NZ_JAAITX010000001.1"/>
</dbReference>
<evidence type="ECO:0000256" key="1">
    <source>
        <dbReference type="SAM" id="MobiDB-lite"/>
    </source>
</evidence>
<organism evidence="3 4">
    <name type="scientific">Dorea phocaeensis</name>
    <dbReference type="NCBI Taxonomy" id="2040291"/>
    <lineage>
        <taxon>Bacteria</taxon>
        <taxon>Bacillati</taxon>
        <taxon>Bacillota</taxon>
        <taxon>Clostridia</taxon>
        <taxon>Lachnospirales</taxon>
        <taxon>Lachnospiraceae</taxon>
        <taxon>Dorea</taxon>
    </lineage>
</organism>
<comment type="caution">
    <text evidence="3">The sequence shown here is derived from an EMBL/GenBank/DDBJ whole genome shotgun (WGS) entry which is preliminary data.</text>
</comment>
<dbReference type="Proteomes" id="UP000528555">
    <property type="component" value="Unassembled WGS sequence"/>
</dbReference>
<evidence type="ECO:0000313" key="3">
    <source>
        <dbReference type="EMBL" id="NVH57356.1"/>
    </source>
</evidence>
<keyword evidence="4" id="KW-1185">Reference proteome</keyword>
<dbReference type="AlphaFoldDB" id="A0A850HG06"/>
<accession>A0A850HG06</accession>
<proteinExistence type="predicted"/>
<dbReference type="EMBL" id="JAAITX010000001">
    <property type="protein sequence ID" value="NVH57356.1"/>
    <property type="molecule type" value="Genomic_DNA"/>
</dbReference>